<protein>
    <recommendedName>
        <fullName evidence="5">ASST-domain-containing protein</fullName>
    </recommendedName>
</protein>
<evidence type="ECO:0000256" key="1">
    <source>
        <dbReference type="SAM" id="Phobius"/>
    </source>
</evidence>
<dbReference type="Pfam" id="PF14269">
    <property type="entry name" value="Arylsulfotran_2"/>
    <property type="match status" value="1"/>
</dbReference>
<dbReference type="Proteomes" id="UP001305779">
    <property type="component" value="Unassembled WGS sequence"/>
</dbReference>
<gene>
    <name evidence="3" type="ORF">PRZ48_004492</name>
</gene>
<evidence type="ECO:0008006" key="5">
    <source>
        <dbReference type="Google" id="ProtNLM"/>
    </source>
</evidence>
<dbReference type="EMBL" id="JAXOVC010000003">
    <property type="protein sequence ID" value="KAK4503577.1"/>
    <property type="molecule type" value="Genomic_DNA"/>
</dbReference>
<organism evidence="3 4">
    <name type="scientific">Zasmidium cellare</name>
    <name type="common">Wine cellar mold</name>
    <name type="synonym">Racodium cellare</name>
    <dbReference type="NCBI Taxonomy" id="395010"/>
    <lineage>
        <taxon>Eukaryota</taxon>
        <taxon>Fungi</taxon>
        <taxon>Dikarya</taxon>
        <taxon>Ascomycota</taxon>
        <taxon>Pezizomycotina</taxon>
        <taxon>Dothideomycetes</taxon>
        <taxon>Dothideomycetidae</taxon>
        <taxon>Mycosphaerellales</taxon>
        <taxon>Mycosphaerellaceae</taxon>
        <taxon>Zasmidium</taxon>
    </lineage>
</organism>
<dbReference type="PANTHER" id="PTHR35340">
    <property type="entry name" value="PQQ ENZYME REPEAT PROTEIN-RELATED"/>
    <property type="match status" value="1"/>
</dbReference>
<evidence type="ECO:0000313" key="4">
    <source>
        <dbReference type="Proteomes" id="UP001305779"/>
    </source>
</evidence>
<dbReference type="PANTHER" id="PTHR35340:SF5">
    <property type="entry name" value="ASST-DOMAIN-CONTAINING PROTEIN"/>
    <property type="match status" value="1"/>
</dbReference>
<dbReference type="InterPro" id="IPR039535">
    <property type="entry name" value="ASST-like"/>
</dbReference>
<keyword evidence="2" id="KW-0732">Signal</keyword>
<proteinExistence type="predicted"/>
<evidence type="ECO:0000313" key="3">
    <source>
        <dbReference type="EMBL" id="KAK4503577.1"/>
    </source>
</evidence>
<dbReference type="InterPro" id="IPR053143">
    <property type="entry name" value="Arylsulfate_ST"/>
</dbReference>
<reference evidence="3 4" key="1">
    <citation type="journal article" date="2023" name="G3 (Bethesda)">
        <title>A chromosome-level genome assembly of Zasmidium syzygii isolated from banana leaves.</title>
        <authorList>
            <person name="van Westerhoven A.C."/>
            <person name="Mehrabi R."/>
            <person name="Talebi R."/>
            <person name="Steentjes M.B.F."/>
            <person name="Corcolon B."/>
            <person name="Chong P.A."/>
            <person name="Kema G.H.J."/>
            <person name="Seidl M.F."/>
        </authorList>
    </citation>
    <scope>NUCLEOTIDE SEQUENCE [LARGE SCALE GENOMIC DNA]</scope>
    <source>
        <strain evidence="3 4">P124</strain>
    </source>
</reference>
<keyword evidence="1" id="KW-1133">Transmembrane helix</keyword>
<keyword evidence="4" id="KW-1185">Reference proteome</keyword>
<name>A0ABR0EPY6_ZASCE</name>
<evidence type="ECO:0000256" key="2">
    <source>
        <dbReference type="SAM" id="SignalP"/>
    </source>
</evidence>
<feature type="signal peptide" evidence="2">
    <location>
        <begin position="1"/>
        <end position="20"/>
    </location>
</feature>
<keyword evidence="1" id="KW-0812">Transmembrane</keyword>
<feature type="chain" id="PRO_5046264209" description="ASST-domain-containing protein" evidence="2">
    <location>
        <begin position="21"/>
        <end position="661"/>
    </location>
</feature>
<accession>A0ABR0EPY6</accession>
<feature type="transmembrane region" description="Helical" evidence="1">
    <location>
        <begin position="609"/>
        <end position="628"/>
    </location>
</feature>
<comment type="caution">
    <text evidence="3">The sequence shown here is derived from an EMBL/GenBank/DDBJ whole genome shotgun (WGS) entry which is preliminary data.</text>
</comment>
<keyword evidence="1" id="KW-0472">Membrane</keyword>
<sequence length="661" mass="75069">MNVLLLFLWHLALCLHTVASEQLPDSQVKRPPPVNEAANNGTYGYYPTYTFKTEVDLTAPITNFMQWDERCNDGSLYFLTPRGWGIPDPGPMILDEQGNLIWTKHFANKFGGQAYDFMVQKYQGEEYLTFWLGDDRVRGHGSGFYYMLNSSYDIVHRVGAADGLSADLHEFLITEQGTALMTMYEVVEFDIKDFPDFPDDEEHDGPSYIWDCVFQEIDIETGDLVFGWRASEHVNISATYRGIGPGGSKRDPFDWFHINSIEKDGLGNYLTSSRYTHSITYIDGRTGDVIWTLGGKVNDFMDLSEGDATNFAWQHDARFLPTDTFPNLYSPPEERPGYTTRLLTLFDNAAEDQHYEWGLDYSRGLLLEVTYPDTPSQPAHNARRHLDVHERGDMDLIATKIQEINGTNPEYTVRVIKAYVNPDRVHSSSQGSMQVLPQGHGQDPKVFVGYGLNPVWTEFDADGTVLCDVHYGAETSYERGDIQSYRTYKFTWVGLPETPPAVDITDDDAEVYVSWNGATEVDEWILQCSDKDTTEERAWEDAVRVRKNGFETSILLPEELGPSRYLRVIALDKNGLRLENGITAVIDRGVIATYMPIFNGKVPDVTQASGFKIFLILVCTVCTIFVLFEGYRRFLVWRTGKQSAGPLRWRKGATYRLISEA</sequence>